<sequence length="58" mass="6656">MYDKETGEDLSENYSKYLGDQIGYSSDEITTIHSYTFSEIYKKEAPYGKSRGASFLLK</sequence>
<name>A0A174K9J9_9FIRM</name>
<dbReference type="AlphaFoldDB" id="A0A174K9J9"/>
<dbReference type="RefSeq" id="WP_173828680.1">
    <property type="nucleotide sequence ID" value="NZ_JAAINI010000022.1"/>
</dbReference>
<evidence type="ECO:0000313" key="1">
    <source>
        <dbReference type="EMBL" id="CUP75413.1"/>
    </source>
</evidence>
<proteinExistence type="predicted"/>
<gene>
    <name evidence="1" type="ORF">ERS852498_02730</name>
</gene>
<dbReference type="Proteomes" id="UP000095709">
    <property type="component" value="Unassembled WGS sequence"/>
</dbReference>
<organism evidence="1 2">
    <name type="scientific">Fusicatenibacter saccharivorans</name>
    <dbReference type="NCBI Taxonomy" id="1150298"/>
    <lineage>
        <taxon>Bacteria</taxon>
        <taxon>Bacillati</taxon>
        <taxon>Bacillota</taxon>
        <taxon>Clostridia</taxon>
        <taxon>Lachnospirales</taxon>
        <taxon>Lachnospiraceae</taxon>
        <taxon>Fusicatenibacter</taxon>
    </lineage>
</organism>
<protein>
    <submittedName>
        <fullName evidence="1">Uncharacterized protein</fullName>
    </submittedName>
</protein>
<evidence type="ECO:0000313" key="2">
    <source>
        <dbReference type="Proteomes" id="UP000095709"/>
    </source>
</evidence>
<dbReference type="EMBL" id="CZAL01000016">
    <property type="protein sequence ID" value="CUP75413.1"/>
    <property type="molecule type" value="Genomic_DNA"/>
</dbReference>
<reference evidence="1 2" key="1">
    <citation type="submission" date="2015-09" db="EMBL/GenBank/DDBJ databases">
        <authorList>
            <consortium name="Pathogen Informatics"/>
        </authorList>
    </citation>
    <scope>NUCLEOTIDE SEQUENCE [LARGE SCALE GENOMIC DNA]</scope>
    <source>
        <strain evidence="1 2">2789STDY5834885</strain>
    </source>
</reference>
<accession>A0A174K9J9</accession>